<evidence type="ECO:0000313" key="3">
    <source>
        <dbReference type="EMBL" id="GES38402.1"/>
    </source>
</evidence>
<reference evidence="3 4" key="1">
    <citation type="journal article" date="2018" name="Biodegradation">
        <title>1,4-Dioxane degradation characteristics of Rhodococcus aetherivorans JCM 14343.</title>
        <authorList>
            <person name="Inoue D."/>
            <person name="Tsunoda T."/>
            <person name="Yamamoto N."/>
            <person name="Ike M."/>
            <person name="Sei K."/>
        </authorList>
    </citation>
    <scope>NUCLEOTIDE SEQUENCE [LARGE SCALE GENOMIC DNA]</scope>
    <source>
        <strain evidence="3 4">JCM 14343</strain>
    </source>
</reference>
<feature type="domain" description="DUF3152" evidence="2">
    <location>
        <begin position="143"/>
        <end position="346"/>
    </location>
</feature>
<feature type="compositionally biased region" description="Basic and acidic residues" evidence="1">
    <location>
        <begin position="22"/>
        <end position="31"/>
    </location>
</feature>
<dbReference type="Pfam" id="PF11350">
    <property type="entry name" value="DUF3152"/>
    <property type="match status" value="1"/>
</dbReference>
<protein>
    <recommendedName>
        <fullName evidence="2">DUF3152 domain-containing protein</fullName>
    </recommendedName>
</protein>
<sequence>MTDRAGAGVTDTPRRPVRSPHRTPEDRTSDRRRSRAPSHQPLRAQWDPVSGGEKVPRPPRPDRGVRRQTRLGRFVATYGWRAYAIPVLAVLTVIVLVDALRTGGSTPEATAAGDAAAASGDVVGVPAPVADGTFPADLPSGALPDGGPFTVAGAGTWRVVPGTSGQVGTGRVYTYTVEIEDGVDATGYGGDAAFARMVDETLANPKSWTQDPAFAFRRVDQGVPDFRVSLTSQMTIRQGCGYDIELEVSCYNPGLGRVLLNEPRWVRGAVAFQGDIGSYRQYQINHEVGHAIGFAAHEGCGSDGGLAPIMMQQSFGTANDDIAGLDPEGLVPRDGLTCRFNPWPYPRA</sequence>
<feature type="compositionally biased region" description="Basic and acidic residues" evidence="1">
    <location>
        <begin position="54"/>
        <end position="65"/>
    </location>
</feature>
<feature type="region of interest" description="Disordered" evidence="1">
    <location>
        <begin position="1"/>
        <end position="66"/>
    </location>
</feature>
<evidence type="ECO:0000259" key="2">
    <source>
        <dbReference type="Pfam" id="PF11350"/>
    </source>
</evidence>
<accession>A0ABQ0YP89</accession>
<comment type="caution">
    <text evidence="3">The sequence shown here is derived from an EMBL/GenBank/DDBJ whole genome shotgun (WGS) entry which is preliminary data.</text>
</comment>
<gene>
    <name evidence="3" type="ORF">RAJCM14343_3667</name>
</gene>
<dbReference type="SUPFAM" id="SSF55486">
    <property type="entry name" value="Metalloproteases ('zincins'), catalytic domain"/>
    <property type="match status" value="1"/>
</dbReference>
<dbReference type="Proteomes" id="UP000325466">
    <property type="component" value="Unassembled WGS sequence"/>
</dbReference>
<dbReference type="GeneID" id="83621095"/>
<keyword evidence="4" id="KW-1185">Reference proteome</keyword>
<organism evidence="3 4">
    <name type="scientific">Rhodococcus aetherivorans</name>
    <dbReference type="NCBI Taxonomy" id="191292"/>
    <lineage>
        <taxon>Bacteria</taxon>
        <taxon>Bacillati</taxon>
        <taxon>Actinomycetota</taxon>
        <taxon>Actinomycetes</taxon>
        <taxon>Mycobacteriales</taxon>
        <taxon>Nocardiaceae</taxon>
        <taxon>Rhodococcus</taxon>
    </lineage>
</organism>
<proteinExistence type="predicted"/>
<dbReference type="EMBL" id="BLAH01000094">
    <property type="protein sequence ID" value="GES38402.1"/>
    <property type="molecule type" value="Genomic_DNA"/>
</dbReference>
<name>A0ABQ0YP89_9NOCA</name>
<evidence type="ECO:0000256" key="1">
    <source>
        <dbReference type="SAM" id="MobiDB-lite"/>
    </source>
</evidence>
<dbReference type="RefSeq" id="WP_373566439.1">
    <property type="nucleotide sequence ID" value="NZ_BAAAYP010000019.1"/>
</dbReference>
<evidence type="ECO:0000313" key="4">
    <source>
        <dbReference type="Proteomes" id="UP000325466"/>
    </source>
</evidence>
<dbReference type="InterPro" id="IPR022603">
    <property type="entry name" value="DUF3152"/>
</dbReference>